<feature type="compositionally biased region" description="Pro residues" evidence="1">
    <location>
        <begin position="354"/>
        <end position="370"/>
    </location>
</feature>
<evidence type="ECO:0000313" key="2">
    <source>
        <dbReference type="EMBL" id="WDZ87103.1"/>
    </source>
</evidence>
<dbReference type="EMBL" id="CP118615">
    <property type="protein sequence ID" value="WDZ87103.1"/>
    <property type="molecule type" value="Genomic_DNA"/>
</dbReference>
<dbReference type="Proteomes" id="UP001219605">
    <property type="component" value="Chromosome"/>
</dbReference>
<reference evidence="2 3" key="1">
    <citation type="submission" date="2023-02" db="EMBL/GenBank/DDBJ databases">
        <authorList>
            <person name="Mo P."/>
        </authorList>
    </citation>
    <scope>NUCLEOTIDE SEQUENCE [LARGE SCALE GENOMIC DNA]</scope>
    <source>
        <strain evidence="2 3">HUAS 3</strain>
    </source>
</reference>
<feature type="region of interest" description="Disordered" evidence="1">
    <location>
        <begin position="350"/>
        <end position="408"/>
    </location>
</feature>
<dbReference type="Pfam" id="PF14350">
    <property type="entry name" value="Beta_protein"/>
    <property type="match status" value="1"/>
</dbReference>
<dbReference type="RefSeq" id="WP_275033989.1">
    <property type="nucleotide sequence ID" value="NZ_CP118615.1"/>
</dbReference>
<proteinExistence type="predicted"/>
<evidence type="ECO:0000256" key="1">
    <source>
        <dbReference type="SAM" id="MobiDB-lite"/>
    </source>
</evidence>
<organism evidence="2 3">
    <name type="scientific">Micromonospora cathayae</name>
    <dbReference type="NCBI Taxonomy" id="3028804"/>
    <lineage>
        <taxon>Bacteria</taxon>
        <taxon>Bacillati</taxon>
        <taxon>Actinomycetota</taxon>
        <taxon>Actinomycetes</taxon>
        <taxon>Micromonosporales</taxon>
        <taxon>Micromonosporaceae</taxon>
        <taxon>Micromonospora</taxon>
    </lineage>
</organism>
<sequence length="408" mass="43484">MVSVHRGRAAEPVYRPILTVGRGDLAALRHLDGAAAALIVPVLTVPASRATASTSAIPASSGSGPGDLFRELPAGLVPAVDLAALPDSGTTFRWWHQDVPLVPVIGLVDSDDRLAAQGAAARAQLGWVLVRFRLRSDRWGPDAATGAAERIWRRAGLVPEQCDLLIDVGDVCCPADVRATEPRVRRLAGWARRHAWRSVTVAAGAVPATLPGLPDDRPVPLVRWDWLLWRNLADLGLGYGDYGISPAVTGPGAGGSPADRYPADGTMRYTADGTWWVYRWSRRGGRGDDRVADLCRAVVSAPYWPTVGGAFSWGDHEILRRARGAAGSGSAAIWAAWGTSHHLAHVLAELRRPGGPPPPPGRPPSPPVWPPSTASDQRGRADRPGVRRSRRTGPGGRSARPFRDDGPD</sequence>
<evidence type="ECO:0000313" key="3">
    <source>
        <dbReference type="Proteomes" id="UP001219605"/>
    </source>
</evidence>
<keyword evidence="3" id="KW-1185">Reference proteome</keyword>
<protein>
    <submittedName>
        <fullName evidence="2">Beta family protein</fullName>
    </submittedName>
</protein>
<accession>A0ABY7ZW48</accession>
<dbReference type="InterPro" id="IPR025683">
    <property type="entry name" value="Protein_beta"/>
</dbReference>
<name>A0ABY7ZW48_9ACTN</name>
<gene>
    <name evidence="2" type="ORF">PVK37_12185</name>
</gene>